<dbReference type="AlphaFoldDB" id="A0A6M5Z0Q6"/>
<evidence type="ECO:0000313" key="1">
    <source>
        <dbReference type="EMBL" id="QJW99220.1"/>
    </source>
</evidence>
<proteinExistence type="predicted"/>
<reference evidence="2" key="1">
    <citation type="submission" date="2020-05" db="EMBL/GenBank/DDBJ databases">
        <title>Frigoriglobus tundricola gen. nov., sp. nov., a psychrotolerant cellulolytic planctomycete of the family Gemmataceae with two divergent copies of 16S rRNA gene.</title>
        <authorList>
            <person name="Kulichevskaya I.S."/>
            <person name="Ivanova A.A."/>
            <person name="Naumoff D.G."/>
            <person name="Beletsky A.V."/>
            <person name="Rijpstra W.I.C."/>
            <person name="Sinninghe Damste J.S."/>
            <person name="Mardanov A.V."/>
            <person name="Ravin N.V."/>
            <person name="Dedysh S.N."/>
        </authorList>
    </citation>
    <scope>NUCLEOTIDE SEQUENCE [LARGE SCALE GENOMIC DNA]</scope>
    <source>
        <strain evidence="2">PL17</strain>
    </source>
</reference>
<gene>
    <name evidence="1" type="ORF">FTUN_6822</name>
</gene>
<keyword evidence="2" id="KW-1185">Reference proteome</keyword>
<protein>
    <submittedName>
        <fullName evidence="1">Uncharacterized protein</fullName>
    </submittedName>
</protein>
<name>A0A6M5Z0Q6_9BACT</name>
<dbReference type="EMBL" id="CP053452">
    <property type="protein sequence ID" value="QJW99220.1"/>
    <property type="molecule type" value="Genomic_DNA"/>
</dbReference>
<sequence>MRTAVERDITRTDDTAVDVFRVISRSDPGWVFGSRLRGAHPATRSECDPLGAF</sequence>
<dbReference type="Proteomes" id="UP000503447">
    <property type="component" value="Chromosome"/>
</dbReference>
<evidence type="ECO:0000313" key="2">
    <source>
        <dbReference type="Proteomes" id="UP000503447"/>
    </source>
</evidence>
<organism evidence="1 2">
    <name type="scientific">Frigoriglobus tundricola</name>
    <dbReference type="NCBI Taxonomy" id="2774151"/>
    <lineage>
        <taxon>Bacteria</taxon>
        <taxon>Pseudomonadati</taxon>
        <taxon>Planctomycetota</taxon>
        <taxon>Planctomycetia</taxon>
        <taxon>Gemmatales</taxon>
        <taxon>Gemmataceae</taxon>
        <taxon>Frigoriglobus</taxon>
    </lineage>
</organism>
<accession>A0A6M5Z0Q6</accession>
<dbReference type="KEGG" id="ftj:FTUN_6822"/>